<gene>
    <name evidence="2" type="ORF">BCON_0079g00030</name>
</gene>
<proteinExistence type="predicted"/>
<dbReference type="SUPFAM" id="SSF54695">
    <property type="entry name" value="POZ domain"/>
    <property type="match status" value="1"/>
</dbReference>
<dbReference type="InterPro" id="IPR011333">
    <property type="entry name" value="SKP1/BTB/POZ_sf"/>
</dbReference>
<dbReference type="Gene3D" id="3.30.710.10">
    <property type="entry name" value="Potassium Channel Kv1.1, Chain A"/>
    <property type="match status" value="1"/>
</dbReference>
<evidence type="ECO:0000313" key="3">
    <source>
        <dbReference type="Proteomes" id="UP000297527"/>
    </source>
</evidence>
<dbReference type="AlphaFoldDB" id="A0A4Z1I3Q5"/>
<keyword evidence="3" id="KW-1185">Reference proteome</keyword>
<protein>
    <recommendedName>
        <fullName evidence="4">BTB domain-containing protein</fullName>
    </recommendedName>
</protein>
<dbReference type="EMBL" id="PQXN01000079">
    <property type="protein sequence ID" value="TGO56309.1"/>
    <property type="molecule type" value="Genomic_DNA"/>
</dbReference>
<dbReference type="OrthoDB" id="5326346at2759"/>
<evidence type="ECO:0000256" key="1">
    <source>
        <dbReference type="SAM" id="MobiDB-lite"/>
    </source>
</evidence>
<name>A0A4Z1I3Q5_9HELO</name>
<comment type="caution">
    <text evidence="2">The sequence shown here is derived from an EMBL/GenBank/DDBJ whole genome shotgun (WGS) entry which is preliminary data.</text>
</comment>
<accession>A0A4Z1I3Q5</accession>
<dbReference type="Proteomes" id="UP000297527">
    <property type="component" value="Unassembled WGS sequence"/>
</dbReference>
<dbReference type="CDD" id="cd18186">
    <property type="entry name" value="BTB_POZ_ZBTB_KLHL-like"/>
    <property type="match status" value="1"/>
</dbReference>
<sequence>MAKSSNANIIVDPDGDLILLLDPAIPKSSKSDDSSSADTGSVKTPDDEICRESQMTQSVEVEPSEDEPIPIYNDSILVSSKHMSLASPVFKAMLQGGFQEAITLKETGKLEVPLPDDDPAAMKILIDAIHGRMKSVPLKIELELLTQLAILVDKYQCPEVLLPYPVIWKNKLQDWTDSSSDIARWLCIAWQFELDDEFLRATKWIQEQGTCDLETTMATMKYNLPIPKQVTDKMEMRRLEGIRKAVKILEDLITKYQHPAIRCTATEIPQIENKDPIKTSPSPYQSSLYQSSLYQTYPTQNLSNQIHPVQNHLKQISFLSYDHVVHYRRDCDSMLLGSLTKSAIINGLFPLPAPPYTSWSLNSLLAKMQLLEASNLCSKLLKTSVVQHGVIDGLRYSIRNIDKSGLTLKACKKLVGNT</sequence>
<organism evidence="2 3">
    <name type="scientific">Botryotinia convoluta</name>
    <dbReference type="NCBI Taxonomy" id="54673"/>
    <lineage>
        <taxon>Eukaryota</taxon>
        <taxon>Fungi</taxon>
        <taxon>Dikarya</taxon>
        <taxon>Ascomycota</taxon>
        <taxon>Pezizomycotina</taxon>
        <taxon>Leotiomycetes</taxon>
        <taxon>Helotiales</taxon>
        <taxon>Sclerotiniaceae</taxon>
        <taxon>Botryotinia</taxon>
    </lineage>
</organism>
<evidence type="ECO:0008006" key="4">
    <source>
        <dbReference type="Google" id="ProtNLM"/>
    </source>
</evidence>
<evidence type="ECO:0000313" key="2">
    <source>
        <dbReference type="EMBL" id="TGO56309.1"/>
    </source>
</evidence>
<reference evidence="2 3" key="1">
    <citation type="submission" date="2017-12" db="EMBL/GenBank/DDBJ databases">
        <title>Comparative genomics of Botrytis spp.</title>
        <authorList>
            <person name="Valero-Jimenez C.A."/>
            <person name="Tapia P."/>
            <person name="Veloso J."/>
            <person name="Silva-Moreno E."/>
            <person name="Staats M."/>
            <person name="Valdes J.H."/>
            <person name="Van Kan J.A.L."/>
        </authorList>
    </citation>
    <scope>NUCLEOTIDE SEQUENCE [LARGE SCALE GENOMIC DNA]</scope>
    <source>
        <strain evidence="2 3">MUCL11595</strain>
    </source>
</reference>
<feature type="region of interest" description="Disordered" evidence="1">
    <location>
        <begin position="25"/>
        <end position="66"/>
    </location>
</feature>